<dbReference type="GO" id="GO:0051287">
    <property type="term" value="F:NAD binding"/>
    <property type="evidence" value="ECO:0007669"/>
    <property type="project" value="InterPro"/>
</dbReference>
<feature type="site" description="Activates thiol group during catalysis" evidence="7">
    <location>
        <position position="179"/>
    </location>
</feature>
<organism evidence="11 12">
    <name type="scientific">Candidatus Cryosericum terrychapinii</name>
    <dbReference type="NCBI Taxonomy" id="2290919"/>
    <lineage>
        <taxon>Bacteria</taxon>
        <taxon>Pseudomonadati</taxon>
        <taxon>Caldisericota/Cryosericota group</taxon>
        <taxon>Candidatus Cryosericota</taxon>
        <taxon>Candidatus Cryosericia</taxon>
        <taxon>Candidatus Cryosericales</taxon>
        <taxon>Candidatus Cryosericaceae</taxon>
        <taxon>Candidatus Cryosericum</taxon>
    </lineage>
</organism>
<evidence type="ECO:0000256" key="6">
    <source>
        <dbReference type="PIRSR" id="PIRSR000149-3"/>
    </source>
</evidence>
<dbReference type="Gene3D" id="3.30.360.10">
    <property type="entry name" value="Dihydrodipicolinate Reductase, domain 2"/>
    <property type="match status" value="1"/>
</dbReference>
<dbReference type="SUPFAM" id="SSF55347">
    <property type="entry name" value="Glyceraldehyde-3-phosphate dehydrogenase-like, C-terminal domain"/>
    <property type="match status" value="1"/>
</dbReference>
<dbReference type="FunFam" id="3.40.50.720:FF:000001">
    <property type="entry name" value="Glyceraldehyde-3-phosphate dehydrogenase"/>
    <property type="match status" value="1"/>
</dbReference>
<protein>
    <recommendedName>
        <fullName evidence="9">Glyceraldehyde-3-phosphate dehydrogenase</fullName>
        <ecNumber evidence="9">1.2.1.-</ecNumber>
    </recommendedName>
</protein>
<dbReference type="Pfam" id="PF02800">
    <property type="entry name" value="Gp_dh_C"/>
    <property type="match status" value="1"/>
</dbReference>
<dbReference type="GO" id="GO:0050661">
    <property type="term" value="F:NADP binding"/>
    <property type="evidence" value="ECO:0007669"/>
    <property type="project" value="InterPro"/>
</dbReference>
<keyword evidence="12" id="KW-1185">Reference proteome</keyword>
<dbReference type="InterPro" id="IPR006424">
    <property type="entry name" value="Glyceraldehyde-3-P_DH_1"/>
</dbReference>
<dbReference type="SMART" id="SM00846">
    <property type="entry name" value="Gp_dh_N"/>
    <property type="match status" value="1"/>
</dbReference>
<dbReference type="CDD" id="cd05214">
    <property type="entry name" value="GAPDH_I_N"/>
    <property type="match status" value="1"/>
</dbReference>
<dbReference type="CDD" id="cd18126">
    <property type="entry name" value="GAPDH_I_C"/>
    <property type="match status" value="1"/>
</dbReference>
<dbReference type="PRINTS" id="PR00078">
    <property type="entry name" value="G3PDHDRGNASE"/>
</dbReference>
<dbReference type="RefSeq" id="WP_119088837.1">
    <property type="nucleotide sequence ID" value="NZ_QXIS01000014.1"/>
</dbReference>
<dbReference type="InterPro" id="IPR036291">
    <property type="entry name" value="NAD(P)-bd_dom_sf"/>
</dbReference>
<feature type="domain" description="Glyceraldehyde 3-phosphate dehydrogenase NAD(P) binding" evidence="10">
    <location>
        <begin position="2"/>
        <end position="152"/>
    </location>
</feature>
<name>A0A398CV45_9BACT</name>
<dbReference type="Gene3D" id="3.40.50.720">
    <property type="entry name" value="NAD(P)-binding Rossmann-like Domain"/>
    <property type="match status" value="1"/>
</dbReference>
<dbReference type="EC" id="1.2.1.-" evidence="9"/>
<evidence type="ECO:0000256" key="5">
    <source>
        <dbReference type="PIRSR" id="PIRSR000149-2"/>
    </source>
</evidence>
<evidence type="ECO:0000256" key="9">
    <source>
        <dbReference type="RuleBase" id="RU361160"/>
    </source>
</evidence>
<dbReference type="AlphaFoldDB" id="A0A398CV45"/>
<feature type="binding site" evidence="5">
    <location>
        <begin position="210"/>
        <end position="211"/>
    </location>
    <ligand>
        <name>D-glyceraldehyde 3-phosphate</name>
        <dbReference type="ChEBI" id="CHEBI:59776"/>
    </ligand>
</feature>
<gene>
    <name evidence="11" type="primary">gap</name>
    <name evidence="11" type="ORF">SMC7_02685</name>
</gene>
<dbReference type="PANTHER" id="PTHR43148">
    <property type="entry name" value="GLYCERALDEHYDE-3-PHOSPHATE DEHYDROGENASE 2"/>
    <property type="match status" value="1"/>
</dbReference>
<comment type="caution">
    <text evidence="11">The sequence shown here is derived from an EMBL/GenBank/DDBJ whole genome shotgun (WGS) entry which is preliminary data.</text>
</comment>
<dbReference type="InterPro" id="IPR020828">
    <property type="entry name" value="GlycerAld_3-P_DH_NAD(P)-bd"/>
</dbReference>
<feature type="binding site" evidence="6">
    <location>
        <position position="120"/>
    </location>
    <ligand>
        <name>NAD(+)</name>
        <dbReference type="ChEBI" id="CHEBI:57540"/>
    </ligand>
</feature>
<keyword evidence="6" id="KW-0547">Nucleotide-binding</keyword>
<reference evidence="11 12" key="1">
    <citation type="submission" date="2018-09" db="EMBL/GenBank/DDBJ databases">
        <title>Discovery and Ecogenomic Context for Candidatus Cryosericales, a Global Caldiserica Order Active in Thawing Permafrost.</title>
        <authorList>
            <person name="Martinez M.A."/>
            <person name="Woodcroft B.J."/>
            <person name="Ignacio Espinoza J.C."/>
            <person name="Zayed A."/>
            <person name="Singleton C.M."/>
            <person name="Boyd J."/>
            <person name="Li Y.-F."/>
            <person name="Purvine S."/>
            <person name="Maughan H."/>
            <person name="Hodgkins S.B."/>
            <person name="Anderson D."/>
            <person name="Sederholm M."/>
            <person name="Temperton B."/>
            <person name="Saleska S.R."/>
            <person name="Tyson G.W."/>
            <person name="Rich V.I."/>
        </authorList>
    </citation>
    <scope>NUCLEOTIDE SEQUENCE [LARGE SCALE GENOMIC DNA]</scope>
    <source>
        <strain evidence="11 12">SMC7</strain>
    </source>
</reference>
<dbReference type="InterPro" id="IPR020829">
    <property type="entry name" value="GlycerAld_3-P_DH_cat"/>
</dbReference>
<feature type="binding site" evidence="5">
    <location>
        <position position="233"/>
    </location>
    <ligand>
        <name>D-glyceraldehyde 3-phosphate</name>
        <dbReference type="ChEBI" id="CHEBI:59776"/>
    </ligand>
</feature>
<dbReference type="FunFam" id="3.30.360.10:FF:000002">
    <property type="entry name" value="Glyceraldehyde-3-phosphate dehydrogenase"/>
    <property type="match status" value="1"/>
</dbReference>
<evidence type="ECO:0000256" key="2">
    <source>
        <dbReference type="ARBA" id="ARBA00011881"/>
    </source>
</evidence>
<dbReference type="SUPFAM" id="SSF51735">
    <property type="entry name" value="NAD(P)-binding Rossmann-fold domains"/>
    <property type="match status" value="1"/>
</dbReference>
<proteinExistence type="inferred from homology"/>
<feature type="binding site" evidence="6">
    <location>
        <position position="314"/>
    </location>
    <ligand>
        <name>NAD(+)</name>
        <dbReference type="ChEBI" id="CHEBI:57540"/>
    </ligand>
</feature>
<evidence type="ECO:0000256" key="3">
    <source>
        <dbReference type="ARBA" id="ARBA00023002"/>
    </source>
</evidence>
<dbReference type="PIRSF" id="PIRSF000149">
    <property type="entry name" value="GAP_DH"/>
    <property type="match status" value="1"/>
</dbReference>
<evidence type="ECO:0000256" key="8">
    <source>
        <dbReference type="RuleBase" id="RU000397"/>
    </source>
</evidence>
<keyword evidence="3 9" id="KW-0560">Oxidoreductase</keyword>
<feature type="active site" description="Nucleophile" evidence="4">
    <location>
        <position position="152"/>
    </location>
</feature>
<evidence type="ECO:0000259" key="10">
    <source>
        <dbReference type="SMART" id="SM00846"/>
    </source>
</evidence>
<keyword evidence="6" id="KW-0520">NAD</keyword>
<comment type="similarity">
    <text evidence="1 8">Belongs to the glyceraldehyde-3-phosphate dehydrogenase family.</text>
</comment>
<feature type="binding site" evidence="5">
    <location>
        <position position="182"/>
    </location>
    <ligand>
        <name>D-glyceraldehyde 3-phosphate</name>
        <dbReference type="ChEBI" id="CHEBI:59776"/>
    </ligand>
</feature>
<dbReference type="InterPro" id="IPR020831">
    <property type="entry name" value="GlycerAld/Erythrose_P_DH"/>
</dbReference>
<dbReference type="NCBIfam" id="TIGR01534">
    <property type="entry name" value="GAPDH-I"/>
    <property type="match status" value="1"/>
</dbReference>
<dbReference type="Proteomes" id="UP000266328">
    <property type="component" value="Unassembled WGS sequence"/>
</dbReference>
<feature type="binding site" evidence="6">
    <location>
        <position position="34"/>
    </location>
    <ligand>
        <name>NAD(+)</name>
        <dbReference type="ChEBI" id="CHEBI:57540"/>
    </ligand>
</feature>
<evidence type="ECO:0000256" key="1">
    <source>
        <dbReference type="ARBA" id="ARBA00007406"/>
    </source>
</evidence>
<comment type="subunit">
    <text evidence="2">Homotetramer.</text>
</comment>
<dbReference type="EMBL" id="QXIS01000014">
    <property type="protein sequence ID" value="RIE06393.1"/>
    <property type="molecule type" value="Genomic_DNA"/>
</dbReference>
<dbReference type="Pfam" id="PF00044">
    <property type="entry name" value="Gp_dh_N"/>
    <property type="match status" value="1"/>
</dbReference>
<evidence type="ECO:0000256" key="7">
    <source>
        <dbReference type="PIRSR" id="PIRSR000149-4"/>
    </source>
</evidence>
<dbReference type="GO" id="GO:0016620">
    <property type="term" value="F:oxidoreductase activity, acting on the aldehyde or oxo group of donors, NAD or NADP as acceptor"/>
    <property type="evidence" value="ECO:0007669"/>
    <property type="project" value="InterPro"/>
</dbReference>
<dbReference type="OrthoDB" id="9803304at2"/>
<evidence type="ECO:0000313" key="12">
    <source>
        <dbReference type="Proteomes" id="UP000266328"/>
    </source>
</evidence>
<accession>A0A398CV45</accession>
<feature type="binding site" evidence="5">
    <location>
        <begin position="151"/>
        <end position="153"/>
    </location>
    <ligand>
        <name>D-glyceraldehyde 3-phosphate</name>
        <dbReference type="ChEBI" id="CHEBI:59776"/>
    </ligand>
</feature>
<evidence type="ECO:0000256" key="4">
    <source>
        <dbReference type="PIRSR" id="PIRSR000149-1"/>
    </source>
</evidence>
<evidence type="ECO:0000313" key="11">
    <source>
        <dbReference type="EMBL" id="RIE06393.1"/>
    </source>
</evidence>
<dbReference type="GO" id="GO:0006006">
    <property type="term" value="P:glucose metabolic process"/>
    <property type="evidence" value="ECO:0007669"/>
    <property type="project" value="InterPro"/>
</dbReference>
<sequence>MAKIAINGLGRVGRQVLKHLITRYPELEIVAANDITDVQTLAHLLKYDSNYGTWDIEIEGKEGTIVIGGREVKIFREKDPVALPWGKLGIDIVIESTGMFTDADKARGHITAGAKKVLITAPAKGEDITIVLGVNEDLLDVSKHSIISNASCTTNSLAPVVKVLNDNWGVEKGYMTTVHSYTLDQRILDAPHTDLRRARNAGTNIIPTTTGASKAVALVIPEMKGKLDGISLRVPTPTVSITVFDAVLTKPATREEINAALKEASEKRMKGFLGYNELPLVSSDYRGTIYSGIVDGLSTKSNGTLVQVLSWYDNEWGYSARVADLTKLIVTKASY</sequence>
<dbReference type="InterPro" id="IPR020830">
    <property type="entry name" value="GlycerAld_3-P_DH_AS"/>
</dbReference>
<dbReference type="PROSITE" id="PS00071">
    <property type="entry name" value="GAPDH"/>
    <property type="match status" value="1"/>
</dbReference>